<name>A0AAE3G3C5_9GAMM</name>
<keyword evidence="2" id="KW-1185">Reference proteome</keyword>
<protein>
    <submittedName>
        <fullName evidence="1">Uncharacterized protein</fullName>
    </submittedName>
</protein>
<dbReference type="Proteomes" id="UP001205843">
    <property type="component" value="Unassembled WGS sequence"/>
</dbReference>
<dbReference type="EMBL" id="JALJXV010000003">
    <property type="protein sequence ID" value="MCP1674423.1"/>
    <property type="molecule type" value="Genomic_DNA"/>
</dbReference>
<comment type="caution">
    <text evidence="1">The sequence shown here is derived from an EMBL/GenBank/DDBJ whole genome shotgun (WGS) entry which is preliminary data.</text>
</comment>
<organism evidence="1 2">
    <name type="scientific">Natronocella acetinitrilica</name>
    <dbReference type="NCBI Taxonomy" id="414046"/>
    <lineage>
        <taxon>Bacteria</taxon>
        <taxon>Pseudomonadati</taxon>
        <taxon>Pseudomonadota</taxon>
        <taxon>Gammaproteobacteria</taxon>
        <taxon>Chromatiales</taxon>
        <taxon>Ectothiorhodospiraceae</taxon>
        <taxon>Natronocella</taxon>
    </lineage>
</organism>
<sequence length="565" mass="60836">MGAPTLEVDYVRPAKASGGVDPLGVQTIGVGVYTQLLPGITNVTNRAFYYVFHPWLFSAFERRGWRSAALVRERLRRAEVLLLLIAVHHGARAGGVDREHSPAVVGINRVWNAYPGMVRAGAVRLSDFAHRRADATRYFKAPEGGLGQYYFGSLWQLGLLDGERASKAFATDGVGTHFAARIDAALPADAFLDALEADRVSIATLEALAGFCPCCLQHPGALREDLLALFTEGFEAIAPGAVGAAARERDTDVAARAESLALIQWLISVRGWGRAGSDGAFLAERFRALVYTLHDDAGSPLALPAGLIDCARRWQVYQRHELLSCALQALFHGALRWLECCRAEQRFASGQAAADAFFETGPGSAALAETPGAHPGAWLAARASTLPGYADWGHPGHEHQRLRAAVAASARGGLDGPGIQALTSDALTLLAALLVREDNADRYGAVGFRAGFFEDYPLTLERVHTLLLTHHRDATPAQAFAALLRDCCLEAHQRVALGKLRFQGTDTFCVLETEGGLAVQGVPAIAETTPRLANALRILRDLALLRRADDGALEACGEPLWERYL</sequence>
<dbReference type="AlphaFoldDB" id="A0AAE3G3C5"/>
<accession>A0AAE3G3C5</accession>
<evidence type="ECO:0000313" key="1">
    <source>
        <dbReference type="EMBL" id="MCP1674423.1"/>
    </source>
</evidence>
<proteinExistence type="predicted"/>
<gene>
    <name evidence="1" type="ORF">J2T57_001525</name>
</gene>
<evidence type="ECO:0000313" key="2">
    <source>
        <dbReference type="Proteomes" id="UP001205843"/>
    </source>
</evidence>
<reference evidence="1" key="1">
    <citation type="submission" date="2022-03" db="EMBL/GenBank/DDBJ databases">
        <title>Genomic Encyclopedia of Type Strains, Phase III (KMG-III): the genomes of soil and plant-associated and newly described type strains.</title>
        <authorList>
            <person name="Whitman W."/>
        </authorList>
    </citation>
    <scope>NUCLEOTIDE SEQUENCE</scope>
    <source>
        <strain evidence="1">ANL 6-2</strain>
    </source>
</reference>